<accession>A0AAD7FGS8</accession>
<dbReference type="Proteomes" id="UP001221142">
    <property type="component" value="Unassembled WGS sequence"/>
</dbReference>
<protein>
    <recommendedName>
        <fullName evidence="3">F-box domain-containing protein</fullName>
    </recommendedName>
</protein>
<reference evidence="1" key="1">
    <citation type="submission" date="2023-03" db="EMBL/GenBank/DDBJ databases">
        <title>Massive genome expansion in bonnet fungi (Mycena s.s.) driven by repeated elements and novel gene families across ecological guilds.</title>
        <authorList>
            <consortium name="Lawrence Berkeley National Laboratory"/>
            <person name="Harder C.B."/>
            <person name="Miyauchi S."/>
            <person name="Viragh M."/>
            <person name="Kuo A."/>
            <person name="Thoen E."/>
            <person name="Andreopoulos B."/>
            <person name="Lu D."/>
            <person name="Skrede I."/>
            <person name="Drula E."/>
            <person name="Henrissat B."/>
            <person name="Morin E."/>
            <person name="Kohler A."/>
            <person name="Barry K."/>
            <person name="LaButti K."/>
            <person name="Morin E."/>
            <person name="Salamov A."/>
            <person name="Lipzen A."/>
            <person name="Mereny Z."/>
            <person name="Hegedus B."/>
            <person name="Baldrian P."/>
            <person name="Stursova M."/>
            <person name="Weitz H."/>
            <person name="Taylor A."/>
            <person name="Grigoriev I.V."/>
            <person name="Nagy L.G."/>
            <person name="Martin F."/>
            <person name="Kauserud H."/>
        </authorList>
    </citation>
    <scope>NUCLEOTIDE SEQUENCE</scope>
    <source>
        <strain evidence="1">9284</strain>
    </source>
</reference>
<evidence type="ECO:0000313" key="2">
    <source>
        <dbReference type="Proteomes" id="UP001221142"/>
    </source>
</evidence>
<comment type="caution">
    <text evidence="1">The sequence shown here is derived from an EMBL/GenBank/DDBJ whole genome shotgun (WGS) entry which is preliminary data.</text>
</comment>
<evidence type="ECO:0000313" key="1">
    <source>
        <dbReference type="EMBL" id="KAJ7617823.1"/>
    </source>
</evidence>
<dbReference type="EMBL" id="JARKIF010000020">
    <property type="protein sequence ID" value="KAJ7617823.1"/>
    <property type="molecule type" value="Genomic_DNA"/>
</dbReference>
<keyword evidence="2" id="KW-1185">Reference proteome</keyword>
<name>A0AAD7FGS8_9AGAR</name>
<gene>
    <name evidence="1" type="ORF">FB45DRAFT_1034064</name>
</gene>
<evidence type="ECO:0008006" key="3">
    <source>
        <dbReference type="Google" id="ProtNLM"/>
    </source>
</evidence>
<organism evidence="1 2">
    <name type="scientific">Roridomyces roridus</name>
    <dbReference type="NCBI Taxonomy" id="1738132"/>
    <lineage>
        <taxon>Eukaryota</taxon>
        <taxon>Fungi</taxon>
        <taxon>Dikarya</taxon>
        <taxon>Basidiomycota</taxon>
        <taxon>Agaricomycotina</taxon>
        <taxon>Agaricomycetes</taxon>
        <taxon>Agaricomycetidae</taxon>
        <taxon>Agaricales</taxon>
        <taxon>Marasmiineae</taxon>
        <taxon>Mycenaceae</taxon>
        <taxon>Roridomyces</taxon>
    </lineage>
</organism>
<sequence>MSSLPSELWCEVLKNTYIYGDSIHNFSLSCRAFRAIALPHLFSTFRFTPYDLRRVEHIPIIRSSAMVERSMDRLGFWCSPAIAPLARVCHLRSGDFYDDGESTTDDPAFFQHLPLLIVLQELHLDSILLSQARVDAICRFSTGMLANLAISCCYLASGEPAASLELVLNVSALRLEAPSDEFWPLQVAPTPSSAFPNLCFRAGSRCTGHSTIPKRAYVGNLDRFICSPGKSAILQQIYWAARSQTCAGPPNASPING</sequence>
<proteinExistence type="predicted"/>
<dbReference type="AlphaFoldDB" id="A0AAD7FGS8"/>